<sequence length="86" mass="10040">RIHEVKQHICDCFATEYTHLVQDIDFVRGLIEVEMQERSQRSAPEPSILELKSLTKKVEDAEKQREHVEMIQRLPEARKRGSLAAL</sequence>
<dbReference type="VEuPathDB" id="TriTrypDB:BSAL_37910"/>
<feature type="non-terminal residue" evidence="1">
    <location>
        <position position="1"/>
    </location>
</feature>
<keyword evidence="2" id="KW-1185">Reference proteome</keyword>
<organism evidence="1 2">
    <name type="scientific">Bodo saltans</name>
    <name type="common">Flagellated protozoan</name>
    <dbReference type="NCBI Taxonomy" id="75058"/>
    <lineage>
        <taxon>Eukaryota</taxon>
        <taxon>Discoba</taxon>
        <taxon>Euglenozoa</taxon>
        <taxon>Kinetoplastea</taxon>
        <taxon>Metakinetoplastina</taxon>
        <taxon>Eubodonida</taxon>
        <taxon>Bodonidae</taxon>
        <taxon>Bodo</taxon>
    </lineage>
</organism>
<dbReference type="AlphaFoldDB" id="A0A0S4JQR7"/>
<protein>
    <submittedName>
        <fullName evidence="1">Uncharacterized protein</fullName>
    </submittedName>
</protein>
<dbReference type="EMBL" id="CYKH01002054">
    <property type="protein sequence ID" value="CUG92536.1"/>
    <property type="molecule type" value="Genomic_DNA"/>
</dbReference>
<evidence type="ECO:0000313" key="1">
    <source>
        <dbReference type="EMBL" id="CUG92536.1"/>
    </source>
</evidence>
<reference evidence="2" key="1">
    <citation type="submission" date="2015-09" db="EMBL/GenBank/DDBJ databases">
        <authorList>
            <consortium name="Pathogen Informatics"/>
        </authorList>
    </citation>
    <scope>NUCLEOTIDE SEQUENCE [LARGE SCALE GENOMIC DNA]</scope>
    <source>
        <strain evidence="2">Lake Konstanz</strain>
    </source>
</reference>
<accession>A0A0S4JQR7</accession>
<evidence type="ECO:0000313" key="2">
    <source>
        <dbReference type="Proteomes" id="UP000051952"/>
    </source>
</evidence>
<proteinExistence type="predicted"/>
<dbReference type="Proteomes" id="UP000051952">
    <property type="component" value="Unassembled WGS sequence"/>
</dbReference>
<gene>
    <name evidence="1" type="ORF">BSAL_37910</name>
</gene>
<name>A0A0S4JQR7_BODSA</name>